<evidence type="ECO:0000256" key="8">
    <source>
        <dbReference type="HAMAP-Rule" id="MF_00461"/>
    </source>
</evidence>
<gene>
    <name evidence="10" type="primary">rsxC</name>
    <name evidence="8" type="synonym">rnfC</name>
    <name evidence="10" type="ORF">IAD01_00635</name>
</gene>
<comment type="subcellular location">
    <subcellularLocation>
        <location evidence="8">Cell membrane</location>
        <topology evidence="8">Peripheral membrane protein</topology>
    </subcellularLocation>
</comment>
<dbReference type="InterPro" id="IPR011538">
    <property type="entry name" value="Nuo51_FMN-bd"/>
</dbReference>
<comment type="similarity">
    <text evidence="8">Belongs to the 4Fe4S bacterial-type ferredoxin family. RnfC subfamily.</text>
</comment>
<comment type="caution">
    <text evidence="10">The sequence shown here is derived from an EMBL/GenBank/DDBJ whole genome shotgun (WGS) entry which is preliminary data.</text>
</comment>
<dbReference type="PANTHER" id="PTHR43034">
    <property type="entry name" value="ION-TRANSLOCATING OXIDOREDUCTASE COMPLEX SUBUNIT C"/>
    <property type="match status" value="1"/>
</dbReference>
<feature type="binding site" evidence="8">
    <location>
        <position position="407"/>
    </location>
    <ligand>
        <name>[4Fe-4S] cluster</name>
        <dbReference type="ChEBI" id="CHEBI:49883"/>
        <label>2</label>
    </ligand>
</feature>
<reference evidence="10" key="2">
    <citation type="journal article" date="2021" name="PeerJ">
        <title>Extensive microbial diversity within the chicken gut microbiome revealed by metagenomics and culture.</title>
        <authorList>
            <person name="Gilroy R."/>
            <person name="Ravi A."/>
            <person name="Getino M."/>
            <person name="Pursley I."/>
            <person name="Horton D.L."/>
            <person name="Alikhan N.F."/>
            <person name="Baker D."/>
            <person name="Gharbi K."/>
            <person name="Hall N."/>
            <person name="Watson M."/>
            <person name="Adriaenssens E.M."/>
            <person name="Foster-Nyarko E."/>
            <person name="Jarju S."/>
            <person name="Secka A."/>
            <person name="Antonio M."/>
            <person name="Oren A."/>
            <person name="Chaudhuri R.R."/>
            <person name="La Ragione R."/>
            <person name="Hildebrand F."/>
            <person name="Pallen M.J."/>
        </authorList>
    </citation>
    <scope>NUCLEOTIDE SEQUENCE</scope>
    <source>
        <strain evidence="10">CHK157-1446</strain>
    </source>
</reference>
<feature type="domain" description="4Fe-4S ferredoxin-type" evidence="9">
    <location>
        <begin position="392"/>
        <end position="421"/>
    </location>
</feature>
<evidence type="ECO:0000256" key="7">
    <source>
        <dbReference type="ARBA" id="ARBA00023014"/>
    </source>
</evidence>
<feature type="binding site" evidence="8">
    <location>
        <position position="372"/>
    </location>
    <ligand>
        <name>[4Fe-4S] cluster</name>
        <dbReference type="ChEBI" id="CHEBI:49883"/>
        <label>2</label>
    </ligand>
</feature>
<dbReference type="PANTHER" id="PTHR43034:SF2">
    <property type="entry name" value="ION-TRANSLOCATING OXIDOREDUCTASE COMPLEX SUBUNIT C"/>
    <property type="match status" value="1"/>
</dbReference>
<evidence type="ECO:0000256" key="5">
    <source>
        <dbReference type="ARBA" id="ARBA00022982"/>
    </source>
</evidence>
<evidence type="ECO:0000313" key="11">
    <source>
        <dbReference type="Proteomes" id="UP000823982"/>
    </source>
</evidence>
<dbReference type="Gene3D" id="3.30.70.20">
    <property type="match status" value="1"/>
</dbReference>
<dbReference type="GO" id="GO:0009055">
    <property type="term" value="F:electron transfer activity"/>
    <property type="evidence" value="ECO:0007669"/>
    <property type="project" value="InterPro"/>
</dbReference>
<feature type="binding site" evidence="8">
    <location>
        <position position="365"/>
    </location>
    <ligand>
        <name>[4Fe-4S] cluster</name>
        <dbReference type="ChEBI" id="CHEBI:49883"/>
        <label>1</label>
    </ligand>
</feature>
<comment type="cofactor">
    <cofactor evidence="8">
        <name>[4Fe-4S] cluster</name>
        <dbReference type="ChEBI" id="CHEBI:49883"/>
    </cofactor>
    <text evidence="8">Binds 2 [4Fe-4S] clusters per subunit.</text>
</comment>
<dbReference type="Gene3D" id="3.40.50.11540">
    <property type="entry name" value="NADH-ubiquinone oxidoreductase 51kDa subunit"/>
    <property type="match status" value="1"/>
</dbReference>
<evidence type="ECO:0000313" key="10">
    <source>
        <dbReference type="EMBL" id="HIS23903.1"/>
    </source>
</evidence>
<comment type="subunit">
    <text evidence="8">The complex is composed of six subunits: RnfA, RnfB, RnfC, RnfD, RnfE and RnfG.</text>
</comment>
<dbReference type="NCBIfam" id="TIGR01945">
    <property type="entry name" value="rnfC"/>
    <property type="match status" value="1"/>
</dbReference>
<protein>
    <recommendedName>
        <fullName evidence="8">Ion-translocating oxidoreductase complex subunit C</fullName>
        <ecNumber evidence="8">7.-.-.-</ecNumber>
    </recommendedName>
    <alternativeName>
        <fullName evidence="8">Rnf electron transport complex subunit C</fullName>
    </alternativeName>
</protein>
<evidence type="ECO:0000256" key="4">
    <source>
        <dbReference type="ARBA" id="ARBA00022737"/>
    </source>
</evidence>
<dbReference type="Pfam" id="PF13237">
    <property type="entry name" value="Fer4_10"/>
    <property type="match status" value="1"/>
</dbReference>
<dbReference type="PROSITE" id="PS51379">
    <property type="entry name" value="4FE4S_FER_2"/>
    <property type="match status" value="1"/>
</dbReference>
<keyword evidence="6 8" id="KW-0408">Iron</keyword>
<dbReference type="Pfam" id="PF13375">
    <property type="entry name" value="RnfC_N"/>
    <property type="match status" value="1"/>
</dbReference>
<dbReference type="AlphaFoldDB" id="A0A9D1EM05"/>
<feature type="binding site" evidence="8">
    <location>
        <position position="368"/>
    </location>
    <ligand>
        <name>[4Fe-4S] cluster</name>
        <dbReference type="ChEBI" id="CHEBI:49883"/>
        <label>1</label>
    </ligand>
</feature>
<dbReference type="Pfam" id="PF01512">
    <property type="entry name" value="Complex1_51K"/>
    <property type="match status" value="1"/>
</dbReference>
<dbReference type="InterPro" id="IPR010208">
    <property type="entry name" value="Ion_transpt_RnfC/RsxC"/>
</dbReference>
<dbReference type="InterPro" id="IPR017900">
    <property type="entry name" value="4Fe4S_Fe_S_CS"/>
</dbReference>
<keyword evidence="7 8" id="KW-0411">Iron-sulfur</keyword>
<dbReference type="Proteomes" id="UP000823982">
    <property type="component" value="Unassembled WGS sequence"/>
</dbReference>
<comment type="function">
    <text evidence="8">Part of a membrane-bound complex that couples electron transfer with translocation of ions across the membrane.</text>
</comment>
<dbReference type="EMBL" id="DVIR01000006">
    <property type="protein sequence ID" value="HIS23903.1"/>
    <property type="molecule type" value="Genomic_DNA"/>
</dbReference>
<keyword evidence="8" id="KW-1278">Translocase</keyword>
<dbReference type="HAMAP" id="MF_00461">
    <property type="entry name" value="RsxC_RnfC"/>
    <property type="match status" value="1"/>
</dbReference>
<keyword evidence="8" id="KW-1003">Cell membrane</keyword>
<keyword evidence="5 8" id="KW-0249">Electron transport</keyword>
<dbReference type="GO" id="GO:0005886">
    <property type="term" value="C:plasma membrane"/>
    <property type="evidence" value="ECO:0007669"/>
    <property type="project" value="UniProtKB-SubCell"/>
</dbReference>
<evidence type="ECO:0000256" key="1">
    <source>
        <dbReference type="ARBA" id="ARBA00022448"/>
    </source>
</evidence>
<keyword evidence="8" id="KW-0472">Membrane</keyword>
<dbReference type="EC" id="7.-.-.-" evidence="8"/>
<evidence type="ECO:0000256" key="6">
    <source>
        <dbReference type="ARBA" id="ARBA00023004"/>
    </source>
</evidence>
<keyword evidence="3 8" id="KW-0479">Metal-binding</keyword>
<dbReference type="GO" id="GO:0046872">
    <property type="term" value="F:metal ion binding"/>
    <property type="evidence" value="ECO:0007669"/>
    <property type="project" value="UniProtKB-KW"/>
</dbReference>
<dbReference type="PROSITE" id="PS00198">
    <property type="entry name" value="4FE4S_FER_1"/>
    <property type="match status" value="1"/>
</dbReference>
<organism evidence="10 11">
    <name type="scientific">Candidatus Faeciplasma gallinarum</name>
    <dbReference type="NCBI Taxonomy" id="2840799"/>
    <lineage>
        <taxon>Bacteria</taxon>
        <taxon>Bacillati</taxon>
        <taxon>Bacillota</taxon>
        <taxon>Clostridia</taxon>
        <taxon>Eubacteriales</taxon>
        <taxon>Oscillospiraceae</taxon>
        <taxon>Oscillospiraceae incertae sedis</taxon>
        <taxon>Candidatus Faeciplasma</taxon>
    </lineage>
</organism>
<evidence type="ECO:0000256" key="3">
    <source>
        <dbReference type="ARBA" id="ARBA00022723"/>
    </source>
</evidence>
<name>A0A9D1EM05_9FIRM</name>
<evidence type="ECO:0000256" key="2">
    <source>
        <dbReference type="ARBA" id="ARBA00022485"/>
    </source>
</evidence>
<dbReference type="NCBIfam" id="NF003454">
    <property type="entry name" value="PRK05035.1"/>
    <property type="match status" value="1"/>
</dbReference>
<dbReference type="InterPro" id="IPR026902">
    <property type="entry name" value="RnfC_N"/>
</dbReference>
<dbReference type="SUPFAM" id="SSF46548">
    <property type="entry name" value="alpha-helical ferredoxin"/>
    <property type="match status" value="1"/>
</dbReference>
<dbReference type="GO" id="GO:0051539">
    <property type="term" value="F:4 iron, 4 sulfur cluster binding"/>
    <property type="evidence" value="ECO:0007669"/>
    <property type="project" value="UniProtKB-KW"/>
</dbReference>
<keyword evidence="2 8" id="KW-0004">4Fe-4S</keyword>
<dbReference type="Pfam" id="PF10531">
    <property type="entry name" value="SLBB"/>
    <property type="match status" value="1"/>
</dbReference>
<dbReference type="InterPro" id="IPR017896">
    <property type="entry name" value="4Fe4S_Fe-S-bd"/>
</dbReference>
<feature type="binding site" evidence="8">
    <location>
        <position position="411"/>
    </location>
    <ligand>
        <name>[4Fe-4S] cluster</name>
        <dbReference type="ChEBI" id="CHEBI:49883"/>
        <label>1</label>
    </ligand>
</feature>
<dbReference type="InterPro" id="IPR037225">
    <property type="entry name" value="Nuo51_FMN-bd_sf"/>
</dbReference>
<accession>A0A9D1EM05</accession>
<evidence type="ECO:0000259" key="9">
    <source>
        <dbReference type="PROSITE" id="PS51379"/>
    </source>
</evidence>
<proteinExistence type="inferred from homology"/>
<dbReference type="GO" id="GO:0022900">
    <property type="term" value="P:electron transport chain"/>
    <property type="evidence" value="ECO:0007669"/>
    <property type="project" value="UniProtKB-UniRule"/>
</dbReference>
<feature type="binding site" evidence="8">
    <location>
        <position position="404"/>
    </location>
    <ligand>
        <name>[4Fe-4S] cluster</name>
        <dbReference type="ChEBI" id="CHEBI:49883"/>
        <label>2</label>
    </ligand>
</feature>
<dbReference type="SUPFAM" id="SSF142019">
    <property type="entry name" value="Nqo1 FMN-binding domain-like"/>
    <property type="match status" value="1"/>
</dbReference>
<keyword evidence="4 8" id="KW-0677">Repeat</keyword>
<reference evidence="10" key="1">
    <citation type="submission" date="2020-10" db="EMBL/GenBank/DDBJ databases">
        <authorList>
            <person name="Gilroy R."/>
        </authorList>
    </citation>
    <scope>NUCLEOTIDE SEQUENCE</scope>
    <source>
        <strain evidence="10">CHK157-1446</strain>
    </source>
</reference>
<sequence length="436" mass="46090">MHLFKLGSVNVPHRKNTAAMAAVRMPAPKTVTIPLSMHIGSAAVATVKPLDRVAVGDLIGKADSYMCSPVYSSVSGTVKKIDKITDSSGRQVDAVIIESDGMMSVSESVKPVSVTNREEFINAVKDSGVVGLGGAGFPTAVKLDVKDPSKIKAVIVNGAECEPYITSDTRTMLDDAELIRDGIALLEKYLGVKKVVIGIERNKPQCIAKMKEVMSEDPAVSVISLPATYPQGAEKVLIYNVLGQTVPEGGLPIDVGAIVINCTTVAAIAGYIQTGMPLVEKCVTVDGSAVSQPKNVIAPIGASVKDVFDFCGGFKSEPAKVFYGGPMMGIALSDLDAPILKNTNAVIAMDKRDAAAKENTPCINCARCVDHCPIRLSPVAISKALARNDIESLKELKVNLCMECGCCSYICPTGQPLVQRNRIAKQLIKKEAKSNG</sequence>
<feature type="binding site" evidence="8">
    <location>
        <position position="401"/>
    </location>
    <ligand>
        <name>[4Fe-4S] cluster</name>
        <dbReference type="ChEBI" id="CHEBI:49883"/>
        <label>2</label>
    </ligand>
</feature>
<dbReference type="InterPro" id="IPR019554">
    <property type="entry name" value="Soluble_ligand-bd"/>
</dbReference>
<keyword evidence="1 8" id="KW-0813">Transport</keyword>
<feature type="binding site" evidence="8">
    <location>
        <position position="362"/>
    </location>
    <ligand>
        <name>[4Fe-4S] cluster</name>
        <dbReference type="ChEBI" id="CHEBI:49883"/>
        <label>1</label>
    </ligand>
</feature>